<dbReference type="GO" id="GO:0016787">
    <property type="term" value="F:hydrolase activity"/>
    <property type="evidence" value="ECO:0007669"/>
    <property type="project" value="UniProtKB-KW"/>
</dbReference>
<dbReference type="AlphaFoldDB" id="A0A5C6F4Y4"/>
<feature type="domain" description="Helicase C-terminal" evidence="4">
    <location>
        <begin position="741"/>
        <end position="912"/>
    </location>
</feature>
<dbReference type="SMART" id="SM00487">
    <property type="entry name" value="DEXDc"/>
    <property type="match status" value="1"/>
</dbReference>
<dbReference type="InterPro" id="IPR014001">
    <property type="entry name" value="Helicase_ATP-bd"/>
</dbReference>
<feature type="region of interest" description="Disordered" evidence="2">
    <location>
        <begin position="461"/>
        <end position="482"/>
    </location>
</feature>
<dbReference type="PANTHER" id="PTHR45766:SF6">
    <property type="entry name" value="SWI_SNF-RELATED MATRIX-ASSOCIATED ACTIN-DEPENDENT REGULATOR OF CHROMATIN SUBFAMILY A-LIKE PROTEIN 1"/>
    <property type="match status" value="1"/>
</dbReference>
<dbReference type="Gene3D" id="3.40.50.10810">
    <property type="entry name" value="Tandem AAA-ATPase domain"/>
    <property type="match status" value="2"/>
</dbReference>
<gene>
    <name evidence="5" type="ORF">Poly51_36210</name>
</gene>
<evidence type="ECO:0000256" key="2">
    <source>
        <dbReference type="SAM" id="MobiDB-lite"/>
    </source>
</evidence>
<reference evidence="5 6" key="1">
    <citation type="submission" date="2019-02" db="EMBL/GenBank/DDBJ databases">
        <title>Deep-cultivation of Planctomycetes and their phenomic and genomic characterization uncovers novel biology.</title>
        <authorList>
            <person name="Wiegand S."/>
            <person name="Jogler M."/>
            <person name="Boedeker C."/>
            <person name="Pinto D."/>
            <person name="Vollmers J."/>
            <person name="Rivas-Marin E."/>
            <person name="Kohn T."/>
            <person name="Peeters S.H."/>
            <person name="Heuer A."/>
            <person name="Rast P."/>
            <person name="Oberbeckmann S."/>
            <person name="Bunk B."/>
            <person name="Jeske O."/>
            <person name="Meyerdierks A."/>
            <person name="Storesund J.E."/>
            <person name="Kallscheuer N."/>
            <person name="Luecker S."/>
            <person name="Lage O.M."/>
            <person name="Pohl T."/>
            <person name="Merkel B.J."/>
            <person name="Hornburger P."/>
            <person name="Mueller R.-W."/>
            <person name="Bruemmer F."/>
            <person name="Labrenz M."/>
            <person name="Spormann A.M."/>
            <person name="Op Den Camp H."/>
            <person name="Overmann J."/>
            <person name="Amann R."/>
            <person name="Jetten M.S.M."/>
            <person name="Mascher T."/>
            <person name="Medema M.H."/>
            <person name="Devos D.P."/>
            <person name="Kaster A.-K."/>
            <person name="Ovreas L."/>
            <person name="Rohde M."/>
            <person name="Galperin M.Y."/>
            <person name="Jogler C."/>
        </authorList>
    </citation>
    <scope>NUCLEOTIDE SEQUENCE [LARGE SCALE GENOMIC DNA]</scope>
    <source>
        <strain evidence="5 6">Poly51</strain>
    </source>
</reference>
<feature type="domain" description="Helicase ATP-binding" evidence="3">
    <location>
        <begin position="35"/>
        <end position="349"/>
    </location>
</feature>
<keyword evidence="5" id="KW-0547">Nucleotide-binding</keyword>
<sequence>MSTLYPFHQSINLHVEGRISTQDADRQRVWAEETLKRLANQPGMILADEVGTGKTFVALAVAVSTALANQGNRPVVVMVPSSLKEKWPGDFSLFCQACLPSEVAGGLRSKLVEKGVDFLKLLDDSPSERCSLIFMTHGAMSRGLDDPWVTLALIQRSLHRRRNIDDLKRAMGRNLGDLLRMKWLTNRDETIWSKLLQSPPTRWRRLLEGLVELTDDPVPEAITDVLPDLDLSFAFEAVQQIPIRRTKHYPEKVVKARQEIKSRLSEVWKECLAKFHDSLPLLILDEAHHLKNSGTRLASLFRSEDSQADAVAMQGALAGVFERMLFLTATPFQLGHGELCNVMDRFDGVNWTGPSAPSMGRDGYAVAKQTLRTSLDRAQETAVGLDHVWGKLREDDLVIGDDRYASVEQWWMAVQATDDLAPLTSDVKARFGQAKTRLKETESLLRPWVLRHMKLRSLPDYPDVPRRERRSGNAISLDSTTNDDTGIAVSGEALLPFLLASRASTCNPESRPVFAEGLASSYEAFLHTRNKEGERSVDEDDDDGVVIATTDDAATWYLDHLEKLIPRNRAAQTEHPKVDATVARVLDIWKRGEKAVVFCHYVQTGRALRRSISAALDAEIRRMGCEKLNCETTDVSAELNRIGNTFFDADRPLRQACDTEVMRLLSEFPSLKDDAESLLGIVRRNLRTPSFLVRFFPLGSELDAVQQIQHSFDAVDLSGISLRQIVIDFFSFLTNRCSDEQRRKYVDAVNRIQTGSHFGADVADANDVNEYEDDELQGDKAEQLLPNVRLVNGQTRSETRQRLMLTFNTPFYPEVLVASSVLSEGVDLHLNCRYMIHHDLCWNPSNLEQRTGRIDRIGAKAERAGQSIQVFLPFIAETQDEKMYRVVMDRERWFNVVMGEDYRIDAKTTDKLASRIPFPESAARELSFRLEA</sequence>
<dbReference type="SUPFAM" id="SSF52540">
    <property type="entry name" value="P-loop containing nucleoside triphosphate hydrolases"/>
    <property type="match status" value="2"/>
</dbReference>
<dbReference type="PROSITE" id="PS51194">
    <property type="entry name" value="HELICASE_CTER"/>
    <property type="match status" value="1"/>
</dbReference>
<dbReference type="PANTHER" id="PTHR45766">
    <property type="entry name" value="DNA ANNEALING HELICASE AND ENDONUCLEASE ZRANB3 FAMILY MEMBER"/>
    <property type="match status" value="1"/>
</dbReference>
<evidence type="ECO:0000313" key="6">
    <source>
        <dbReference type="Proteomes" id="UP000318288"/>
    </source>
</evidence>
<dbReference type="PROSITE" id="PS51192">
    <property type="entry name" value="HELICASE_ATP_BIND_1"/>
    <property type="match status" value="1"/>
</dbReference>
<dbReference type="InterPro" id="IPR001650">
    <property type="entry name" value="Helicase_C-like"/>
</dbReference>
<keyword evidence="6" id="KW-1185">Reference proteome</keyword>
<dbReference type="InterPro" id="IPR038718">
    <property type="entry name" value="SNF2-like_sf"/>
</dbReference>
<comment type="caution">
    <text evidence="5">The sequence shown here is derived from an EMBL/GenBank/DDBJ whole genome shotgun (WGS) entry which is preliminary data.</text>
</comment>
<proteinExistence type="predicted"/>
<dbReference type="Pfam" id="PF00271">
    <property type="entry name" value="Helicase_C"/>
    <property type="match status" value="1"/>
</dbReference>
<dbReference type="EMBL" id="SJPW01000004">
    <property type="protein sequence ID" value="TWU54899.1"/>
    <property type="molecule type" value="Genomic_DNA"/>
</dbReference>
<dbReference type="InterPro" id="IPR027417">
    <property type="entry name" value="P-loop_NTPase"/>
</dbReference>
<keyword evidence="1" id="KW-0378">Hydrolase</keyword>
<dbReference type="SMART" id="SM00490">
    <property type="entry name" value="HELICc"/>
    <property type="match status" value="1"/>
</dbReference>
<evidence type="ECO:0000313" key="5">
    <source>
        <dbReference type="EMBL" id="TWU54899.1"/>
    </source>
</evidence>
<protein>
    <submittedName>
        <fullName evidence="5">ATP-dependent helicase HepA</fullName>
    </submittedName>
</protein>
<keyword evidence="5" id="KW-0347">Helicase</keyword>
<evidence type="ECO:0000259" key="4">
    <source>
        <dbReference type="PROSITE" id="PS51194"/>
    </source>
</evidence>
<evidence type="ECO:0000256" key="1">
    <source>
        <dbReference type="ARBA" id="ARBA00022801"/>
    </source>
</evidence>
<dbReference type="Gene3D" id="3.40.50.300">
    <property type="entry name" value="P-loop containing nucleotide triphosphate hydrolases"/>
    <property type="match status" value="1"/>
</dbReference>
<name>A0A5C6F4Y4_9BACT</name>
<feature type="compositionally biased region" description="Polar residues" evidence="2">
    <location>
        <begin position="473"/>
        <end position="482"/>
    </location>
</feature>
<dbReference type="Proteomes" id="UP000318288">
    <property type="component" value="Unassembled WGS sequence"/>
</dbReference>
<keyword evidence="5" id="KW-0067">ATP-binding</keyword>
<organism evidence="5 6">
    <name type="scientific">Rubripirellula tenax</name>
    <dbReference type="NCBI Taxonomy" id="2528015"/>
    <lineage>
        <taxon>Bacteria</taxon>
        <taxon>Pseudomonadati</taxon>
        <taxon>Planctomycetota</taxon>
        <taxon>Planctomycetia</taxon>
        <taxon>Pirellulales</taxon>
        <taxon>Pirellulaceae</taxon>
        <taxon>Rubripirellula</taxon>
    </lineage>
</organism>
<accession>A0A5C6F4Y4</accession>
<dbReference type="CDD" id="cd18793">
    <property type="entry name" value="SF2_C_SNF"/>
    <property type="match status" value="1"/>
</dbReference>
<dbReference type="GO" id="GO:0004386">
    <property type="term" value="F:helicase activity"/>
    <property type="evidence" value="ECO:0007669"/>
    <property type="project" value="UniProtKB-KW"/>
</dbReference>
<evidence type="ECO:0000259" key="3">
    <source>
        <dbReference type="PROSITE" id="PS51192"/>
    </source>
</evidence>
<dbReference type="RefSeq" id="WP_222435880.1">
    <property type="nucleotide sequence ID" value="NZ_SJPW01000004.1"/>
</dbReference>
<dbReference type="InterPro" id="IPR049730">
    <property type="entry name" value="SNF2/RAD54-like_C"/>
</dbReference>